<gene>
    <name evidence="5" type="ORF">QDQ51_15090</name>
</gene>
<dbReference type="InterPro" id="IPR025698">
    <property type="entry name" value="2TM_dom"/>
</dbReference>
<dbReference type="RefSeq" id="WP_042851521.1">
    <property type="nucleotide sequence ID" value="NZ_ABEXOA020000004.1"/>
</dbReference>
<dbReference type="Gene3D" id="1.10.260.40">
    <property type="entry name" value="lambda repressor-like DNA-binding domains"/>
    <property type="match status" value="1"/>
</dbReference>
<evidence type="ECO:0000256" key="2">
    <source>
        <dbReference type="SAM" id="Coils"/>
    </source>
</evidence>
<dbReference type="PANTHER" id="PTHR46558">
    <property type="entry name" value="TRACRIPTIONAL REGULATORY PROTEIN-RELATED-RELATED"/>
    <property type="match status" value="1"/>
</dbReference>
<dbReference type="CDD" id="cd00093">
    <property type="entry name" value="HTH_XRE"/>
    <property type="match status" value="1"/>
</dbReference>
<reference evidence="5" key="2">
    <citation type="submission" date="2023-10" db="EMBL/GenBank/DDBJ databases">
        <title>Analysis of Resistance Genes of Carbapenem-resistant Providencia rettgeri.</title>
        <authorList>
            <person name="Liu M."/>
        </authorList>
    </citation>
    <scope>NUCLEOTIDE SEQUENCE</scope>
    <source>
        <strain evidence="5">QITACRE101</strain>
    </source>
</reference>
<evidence type="ECO:0000256" key="3">
    <source>
        <dbReference type="SAM" id="Phobius"/>
    </source>
</evidence>
<organism evidence="5 6">
    <name type="scientific">Providencia rettgeri</name>
    <dbReference type="NCBI Taxonomy" id="587"/>
    <lineage>
        <taxon>Bacteria</taxon>
        <taxon>Pseudomonadati</taxon>
        <taxon>Pseudomonadota</taxon>
        <taxon>Gammaproteobacteria</taxon>
        <taxon>Enterobacterales</taxon>
        <taxon>Morganellaceae</taxon>
        <taxon>Providencia</taxon>
    </lineage>
</organism>
<dbReference type="Pfam" id="PF13239">
    <property type="entry name" value="2TM"/>
    <property type="match status" value="1"/>
</dbReference>
<dbReference type="SUPFAM" id="SSF47413">
    <property type="entry name" value="lambda repressor-like DNA-binding domains"/>
    <property type="match status" value="1"/>
</dbReference>
<keyword evidence="3" id="KW-0472">Membrane</keyword>
<dbReference type="AlphaFoldDB" id="A0AB35LCD8"/>
<feature type="transmembrane region" description="Helical" evidence="3">
    <location>
        <begin position="87"/>
        <end position="108"/>
    </location>
</feature>
<comment type="caution">
    <text evidence="5">The sequence shown here is derived from an EMBL/GenBank/DDBJ whole genome shotgun (WGS) entry which is preliminary data.</text>
</comment>
<feature type="coiled-coil region" evidence="2">
    <location>
        <begin position="67"/>
        <end position="94"/>
    </location>
</feature>
<dbReference type="SMART" id="SM00530">
    <property type="entry name" value="HTH_XRE"/>
    <property type="match status" value="1"/>
</dbReference>
<evidence type="ECO:0000256" key="1">
    <source>
        <dbReference type="ARBA" id="ARBA00023125"/>
    </source>
</evidence>
<dbReference type="GO" id="GO:0003677">
    <property type="term" value="F:DNA binding"/>
    <property type="evidence" value="ECO:0007669"/>
    <property type="project" value="UniProtKB-KW"/>
</dbReference>
<name>A0AB35LCD8_PRORE</name>
<evidence type="ECO:0000313" key="6">
    <source>
        <dbReference type="Proteomes" id="UP001162044"/>
    </source>
</evidence>
<keyword evidence="3" id="KW-1133">Transmembrane helix</keyword>
<dbReference type="InterPro" id="IPR001387">
    <property type="entry name" value="Cro/C1-type_HTH"/>
</dbReference>
<keyword evidence="3" id="KW-0812">Transmembrane</keyword>
<dbReference type="EMBL" id="JARVQW010000007">
    <property type="protein sequence ID" value="MDH2306734.1"/>
    <property type="molecule type" value="Genomic_DNA"/>
</dbReference>
<accession>A0AB35LCD8</accession>
<evidence type="ECO:0000313" key="5">
    <source>
        <dbReference type="EMBL" id="MDH2306734.1"/>
    </source>
</evidence>
<keyword evidence="1" id="KW-0238">DNA-binding</keyword>
<feature type="transmembrane region" description="Helical" evidence="3">
    <location>
        <begin position="114"/>
        <end position="135"/>
    </location>
</feature>
<dbReference type="Proteomes" id="UP001162044">
    <property type="component" value="Unassembled WGS sequence"/>
</dbReference>
<dbReference type="PANTHER" id="PTHR46558:SF4">
    <property type="entry name" value="DNA-BIDING PHAGE PROTEIN"/>
    <property type="match status" value="1"/>
</dbReference>
<feature type="domain" description="HTH cro/C1-type" evidence="4">
    <location>
        <begin position="6"/>
        <end position="59"/>
    </location>
</feature>
<protein>
    <submittedName>
        <fullName evidence="5">Helix-turn-helix domain-containing protein</fullName>
    </submittedName>
</protein>
<dbReference type="Pfam" id="PF01381">
    <property type="entry name" value="HTH_3"/>
    <property type="match status" value="1"/>
</dbReference>
<dbReference type="InterPro" id="IPR010982">
    <property type="entry name" value="Lambda_DNA-bd_dom_sf"/>
</dbReference>
<sequence>MMENKIKQLRLARAWSQEQLALLSSLSTRTIQRIENGEVPSLETLSALASVFNVSVSELTSTPLPESIELDNRIEEAKKRVRNETKLLKNIITAIIVCVILYTANYIYTPESHWPIWVSAIWGGLLAIKVIKLFLLDKLFHQWENNRLINMTKKH</sequence>
<dbReference type="PROSITE" id="PS50943">
    <property type="entry name" value="HTH_CROC1"/>
    <property type="match status" value="1"/>
</dbReference>
<proteinExistence type="predicted"/>
<reference evidence="5" key="1">
    <citation type="submission" date="2023-04" db="EMBL/GenBank/DDBJ databases">
        <authorList>
            <person name="Li W."/>
        </authorList>
    </citation>
    <scope>NUCLEOTIDE SEQUENCE</scope>
    <source>
        <strain evidence="5">QITACRE101</strain>
    </source>
</reference>
<evidence type="ECO:0000259" key="4">
    <source>
        <dbReference type="PROSITE" id="PS50943"/>
    </source>
</evidence>
<keyword evidence="2" id="KW-0175">Coiled coil</keyword>